<keyword evidence="3" id="KW-1185">Reference proteome</keyword>
<dbReference type="STRING" id="1220926.S2J834"/>
<dbReference type="Proteomes" id="UP000014254">
    <property type="component" value="Unassembled WGS sequence"/>
</dbReference>
<dbReference type="Pfam" id="PF03184">
    <property type="entry name" value="DDE_1"/>
    <property type="match status" value="1"/>
</dbReference>
<dbReference type="EMBL" id="KE123992">
    <property type="protein sequence ID" value="EPB86296.1"/>
    <property type="molecule type" value="Genomic_DNA"/>
</dbReference>
<reference evidence="3" key="1">
    <citation type="submission" date="2013-05" db="EMBL/GenBank/DDBJ databases">
        <title>The Genome sequence of Mucor circinelloides f. circinelloides 1006PhL.</title>
        <authorList>
            <consortium name="The Broad Institute Genomics Platform"/>
            <person name="Cuomo C."/>
            <person name="Earl A."/>
            <person name="Findley K."/>
            <person name="Lee S.C."/>
            <person name="Walker B."/>
            <person name="Young S."/>
            <person name="Zeng Q."/>
            <person name="Gargeya S."/>
            <person name="Fitzgerald M."/>
            <person name="Haas B."/>
            <person name="Abouelleil A."/>
            <person name="Allen A.W."/>
            <person name="Alvarado L."/>
            <person name="Arachchi H.M."/>
            <person name="Berlin A.M."/>
            <person name="Chapman S.B."/>
            <person name="Gainer-Dewar J."/>
            <person name="Goldberg J."/>
            <person name="Griggs A."/>
            <person name="Gujja S."/>
            <person name="Hansen M."/>
            <person name="Howarth C."/>
            <person name="Imamovic A."/>
            <person name="Ireland A."/>
            <person name="Larimer J."/>
            <person name="McCowan C."/>
            <person name="Murphy C."/>
            <person name="Pearson M."/>
            <person name="Poon T.W."/>
            <person name="Priest M."/>
            <person name="Roberts A."/>
            <person name="Saif S."/>
            <person name="Shea T."/>
            <person name="Sisk P."/>
            <person name="Sykes S."/>
            <person name="Wortman J."/>
            <person name="Nusbaum C."/>
            <person name="Birren B."/>
        </authorList>
    </citation>
    <scope>NUCLEOTIDE SEQUENCE [LARGE SCALE GENOMIC DNA]</scope>
    <source>
        <strain evidence="3">1006PhL</strain>
    </source>
</reference>
<proteinExistence type="predicted"/>
<dbReference type="OrthoDB" id="2439524at2759"/>
<dbReference type="eggNOG" id="KOG3105">
    <property type="taxonomic scope" value="Eukaryota"/>
</dbReference>
<feature type="domain" description="DDE-1" evidence="1">
    <location>
        <begin position="121"/>
        <end position="243"/>
    </location>
</feature>
<accession>S2J834</accession>
<evidence type="ECO:0000313" key="2">
    <source>
        <dbReference type="EMBL" id="EPB86296.1"/>
    </source>
</evidence>
<name>S2J834_MUCC1</name>
<organism evidence="2 3">
    <name type="scientific">Mucor circinelloides f. circinelloides (strain 1006PhL)</name>
    <name type="common">Mucormycosis agent</name>
    <name type="synonym">Calyptromyces circinelloides</name>
    <dbReference type="NCBI Taxonomy" id="1220926"/>
    <lineage>
        <taxon>Eukaryota</taxon>
        <taxon>Fungi</taxon>
        <taxon>Fungi incertae sedis</taxon>
        <taxon>Mucoromycota</taxon>
        <taxon>Mucoromycotina</taxon>
        <taxon>Mucoromycetes</taxon>
        <taxon>Mucorales</taxon>
        <taxon>Mucorineae</taxon>
        <taxon>Mucoraceae</taxon>
        <taxon>Mucor</taxon>
    </lineage>
</organism>
<dbReference type="OMA" id="LLNGHEW"/>
<dbReference type="AlphaFoldDB" id="S2J834"/>
<gene>
    <name evidence="2" type="ORF">HMPREF1544_06938</name>
</gene>
<dbReference type="InParanoid" id="S2J834"/>
<sequence length="243" mass="28081">MEKSSTNTAIINSLSASTRAEILINQRPELLNGHEWLQFSNGWIHTFMRNRHNLKNRLMMSGEEAGSAEVDTADVQNQLKEVKEALRGYESRDIYNMDEETGLYYRTKNLCRVSGGVKVHKTRMSVAFFCNADGSSKIAPIIIGNHEKPRCLKKRSDSDLGFHYYFFNKKAWMNRVHFRQIMGRFNNRMKKENRRVALVLDNAPVHDDRDLAYSNVKLVSFPPNTTSHYQLLDAGIIANFKKY</sequence>
<dbReference type="VEuPathDB" id="FungiDB:HMPREF1544_06938"/>
<dbReference type="PANTHER" id="PTHR19303:SF73">
    <property type="entry name" value="PROTEIN PDC2"/>
    <property type="match status" value="1"/>
</dbReference>
<dbReference type="InterPro" id="IPR050863">
    <property type="entry name" value="CenT-Element_Derived"/>
</dbReference>
<protein>
    <recommendedName>
        <fullName evidence="1">DDE-1 domain-containing protein</fullName>
    </recommendedName>
</protein>
<evidence type="ECO:0000313" key="3">
    <source>
        <dbReference type="Proteomes" id="UP000014254"/>
    </source>
</evidence>
<evidence type="ECO:0000259" key="1">
    <source>
        <dbReference type="Pfam" id="PF03184"/>
    </source>
</evidence>
<dbReference type="GO" id="GO:0003677">
    <property type="term" value="F:DNA binding"/>
    <property type="evidence" value="ECO:0007669"/>
    <property type="project" value="TreeGrafter"/>
</dbReference>
<dbReference type="GO" id="GO:0005634">
    <property type="term" value="C:nucleus"/>
    <property type="evidence" value="ECO:0007669"/>
    <property type="project" value="TreeGrafter"/>
</dbReference>
<dbReference type="InterPro" id="IPR004875">
    <property type="entry name" value="DDE_SF_endonuclease_dom"/>
</dbReference>
<dbReference type="PANTHER" id="PTHR19303">
    <property type="entry name" value="TRANSPOSON"/>
    <property type="match status" value="1"/>
</dbReference>